<feature type="chain" id="PRO_5041932425" evidence="5">
    <location>
        <begin position="18"/>
        <end position="383"/>
    </location>
</feature>
<gene>
    <name evidence="6" type="ORF">RND71_031598</name>
</gene>
<dbReference type="SUPFAM" id="SSF52058">
    <property type="entry name" value="L domain-like"/>
    <property type="match status" value="1"/>
</dbReference>
<keyword evidence="3 5" id="KW-0732">Signal</keyword>
<accession>A0AAE1RCU2</accession>
<sequence length="383" mass="42341">MMNSIRFLIFLFSVTAAQPPKVQNQLIFADQRLAVIYPTIQKFKNIITSDPLGVTKSWVGPNICNYTGFYCESPPDNSSAIALASIDFNGFQLSASTLDGFLDQLPDIAIFHANSNNFGGTLSPKIVNLPYLYELDISNNQFFGPFPSAILGMNSLNILDVRFNSFTGSVPPQLFTKDQLDALFINNNNFMQRLPDNIASSHVVYLTLANNRFFGPIPRGISKILSSLTEILLLNNLLSGCLPYELGFLNEAIVFDAGNNRLTGPLPFSLGCLEKVEILNFAGNQLYGIVPDVICALENLANLSLSDNYFTEFGPICLRLIENGVLDLRNNCIPGLPFQRSIVECVAFFAYPRYCPHMATYSYIPCLLSNFKTPPLALPELAP</sequence>
<comment type="caution">
    <text evidence="6">The sequence shown here is derived from an EMBL/GenBank/DDBJ whole genome shotgun (WGS) entry which is preliminary data.</text>
</comment>
<dbReference type="PANTHER" id="PTHR32093">
    <property type="entry name" value="LEUCINE-RICH REPEAT EXTENSIN-LIKE PROTEIN 3-RELATED"/>
    <property type="match status" value="1"/>
</dbReference>
<evidence type="ECO:0000256" key="3">
    <source>
        <dbReference type="ARBA" id="ARBA00022729"/>
    </source>
</evidence>
<name>A0AAE1RCU2_9SOLA</name>
<evidence type="ECO:0000256" key="2">
    <source>
        <dbReference type="ARBA" id="ARBA00022525"/>
    </source>
</evidence>
<dbReference type="AlphaFoldDB" id="A0AAE1RCU2"/>
<dbReference type="Proteomes" id="UP001291623">
    <property type="component" value="Unassembled WGS sequence"/>
</dbReference>
<dbReference type="GO" id="GO:0005576">
    <property type="term" value="C:extracellular region"/>
    <property type="evidence" value="ECO:0007669"/>
    <property type="project" value="UniProtKB-SubCell"/>
</dbReference>
<feature type="signal peptide" evidence="5">
    <location>
        <begin position="1"/>
        <end position="17"/>
    </location>
</feature>
<organism evidence="6 7">
    <name type="scientific">Anisodus tanguticus</name>
    <dbReference type="NCBI Taxonomy" id="243964"/>
    <lineage>
        <taxon>Eukaryota</taxon>
        <taxon>Viridiplantae</taxon>
        <taxon>Streptophyta</taxon>
        <taxon>Embryophyta</taxon>
        <taxon>Tracheophyta</taxon>
        <taxon>Spermatophyta</taxon>
        <taxon>Magnoliopsida</taxon>
        <taxon>eudicotyledons</taxon>
        <taxon>Gunneridae</taxon>
        <taxon>Pentapetalae</taxon>
        <taxon>asterids</taxon>
        <taxon>lamiids</taxon>
        <taxon>Solanales</taxon>
        <taxon>Solanaceae</taxon>
        <taxon>Solanoideae</taxon>
        <taxon>Hyoscyameae</taxon>
        <taxon>Anisodus</taxon>
    </lineage>
</organism>
<dbReference type="InterPro" id="IPR032675">
    <property type="entry name" value="LRR_dom_sf"/>
</dbReference>
<protein>
    <submittedName>
        <fullName evidence="6">Uncharacterized protein</fullName>
    </submittedName>
</protein>
<keyword evidence="4" id="KW-0677">Repeat</keyword>
<evidence type="ECO:0000313" key="6">
    <source>
        <dbReference type="EMBL" id="KAK4348843.1"/>
    </source>
</evidence>
<reference evidence="6" key="1">
    <citation type="submission" date="2023-12" db="EMBL/GenBank/DDBJ databases">
        <title>Genome assembly of Anisodus tanguticus.</title>
        <authorList>
            <person name="Wang Y.-J."/>
        </authorList>
    </citation>
    <scope>NUCLEOTIDE SEQUENCE</scope>
    <source>
        <strain evidence="6">KB-2021</strain>
        <tissue evidence="6">Leaf</tissue>
    </source>
</reference>
<dbReference type="InterPro" id="IPR001611">
    <property type="entry name" value="Leu-rich_rpt"/>
</dbReference>
<keyword evidence="2" id="KW-0964">Secreted</keyword>
<dbReference type="Gene3D" id="3.80.10.10">
    <property type="entry name" value="Ribonuclease Inhibitor"/>
    <property type="match status" value="2"/>
</dbReference>
<dbReference type="PANTHER" id="PTHR32093:SF91">
    <property type="entry name" value="LEUCINE-RICH REPEAT-CONTAINING N-TERMINAL PLANT-TYPE DOMAIN-CONTAINING PROTEIN"/>
    <property type="match status" value="1"/>
</dbReference>
<comment type="subcellular location">
    <subcellularLocation>
        <location evidence="1">Secreted</location>
    </subcellularLocation>
</comment>
<evidence type="ECO:0000256" key="5">
    <source>
        <dbReference type="SAM" id="SignalP"/>
    </source>
</evidence>
<keyword evidence="7" id="KW-1185">Reference proteome</keyword>
<dbReference type="Pfam" id="PF00560">
    <property type="entry name" value="LRR_1"/>
    <property type="match status" value="1"/>
</dbReference>
<proteinExistence type="predicted"/>
<dbReference type="InterPro" id="IPR051582">
    <property type="entry name" value="LRR_extensin-like_regulator"/>
</dbReference>
<evidence type="ECO:0000256" key="1">
    <source>
        <dbReference type="ARBA" id="ARBA00004613"/>
    </source>
</evidence>
<evidence type="ECO:0000256" key="4">
    <source>
        <dbReference type="ARBA" id="ARBA00022737"/>
    </source>
</evidence>
<evidence type="ECO:0000313" key="7">
    <source>
        <dbReference type="Proteomes" id="UP001291623"/>
    </source>
</evidence>
<dbReference type="EMBL" id="JAVYJV010000017">
    <property type="protein sequence ID" value="KAK4348843.1"/>
    <property type="molecule type" value="Genomic_DNA"/>
</dbReference>